<accession>D7FWM9</accession>
<reference evidence="2 3" key="1">
    <citation type="journal article" date="2010" name="Nature">
        <title>The Ectocarpus genome and the independent evolution of multicellularity in brown algae.</title>
        <authorList>
            <person name="Cock J.M."/>
            <person name="Sterck L."/>
            <person name="Rouze P."/>
            <person name="Scornet D."/>
            <person name="Allen A.E."/>
            <person name="Amoutzias G."/>
            <person name="Anthouard V."/>
            <person name="Artiguenave F."/>
            <person name="Aury J.M."/>
            <person name="Badger J.H."/>
            <person name="Beszteri B."/>
            <person name="Billiau K."/>
            <person name="Bonnet E."/>
            <person name="Bothwell J.H."/>
            <person name="Bowler C."/>
            <person name="Boyen C."/>
            <person name="Brownlee C."/>
            <person name="Carrano C.J."/>
            <person name="Charrier B."/>
            <person name="Cho G.Y."/>
            <person name="Coelho S.M."/>
            <person name="Collen J."/>
            <person name="Corre E."/>
            <person name="Da Silva C."/>
            <person name="Delage L."/>
            <person name="Delaroque N."/>
            <person name="Dittami S.M."/>
            <person name="Doulbeau S."/>
            <person name="Elias M."/>
            <person name="Farnham G."/>
            <person name="Gachon C.M."/>
            <person name="Gschloessl B."/>
            <person name="Heesch S."/>
            <person name="Jabbari K."/>
            <person name="Jubin C."/>
            <person name="Kawai H."/>
            <person name="Kimura K."/>
            <person name="Kloareg B."/>
            <person name="Kupper F.C."/>
            <person name="Lang D."/>
            <person name="Le Bail A."/>
            <person name="Leblanc C."/>
            <person name="Lerouge P."/>
            <person name="Lohr M."/>
            <person name="Lopez P.J."/>
            <person name="Martens C."/>
            <person name="Maumus F."/>
            <person name="Michel G."/>
            <person name="Miranda-Saavedra D."/>
            <person name="Morales J."/>
            <person name="Moreau H."/>
            <person name="Motomura T."/>
            <person name="Nagasato C."/>
            <person name="Napoli C.A."/>
            <person name="Nelson D.R."/>
            <person name="Nyvall-Collen P."/>
            <person name="Peters A.F."/>
            <person name="Pommier C."/>
            <person name="Potin P."/>
            <person name="Poulain J."/>
            <person name="Quesneville H."/>
            <person name="Read B."/>
            <person name="Rensing S.A."/>
            <person name="Ritter A."/>
            <person name="Rousvoal S."/>
            <person name="Samanta M."/>
            <person name="Samson G."/>
            <person name="Schroeder D.C."/>
            <person name="Segurens B."/>
            <person name="Strittmatter M."/>
            <person name="Tonon T."/>
            <person name="Tregear J.W."/>
            <person name="Valentin K."/>
            <person name="von Dassow P."/>
            <person name="Yamagishi T."/>
            <person name="Van de Peer Y."/>
            <person name="Wincker P."/>
        </authorList>
    </citation>
    <scope>NUCLEOTIDE SEQUENCE [LARGE SCALE GENOMIC DNA]</scope>
    <source>
        <strain evidence="3">Ec32 / CCAP1310/4</strain>
    </source>
</reference>
<dbReference type="EMBL" id="FN649741">
    <property type="protein sequence ID" value="CBJ32117.1"/>
    <property type="molecule type" value="Genomic_DNA"/>
</dbReference>
<dbReference type="OrthoDB" id="77711at2759"/>
<dbReference type="AlphaFoldDB" id="D7FWM9"/>
<feature type="region of interest" description="Disordered" evidence="1">
    <location>
        <begin position="1"/>
        <end position="81"/>
    </location>
</feature>
<protein>
    <submittedName>
        <fullName evidence="2">Uncharacterized protein</fullName>
    </submittedName>
</protein>
<sequence>MAKSSKKQCRTPKPSRKGGGLVVVSQRNLHSNSTPQQHPQAKKGKKGKKDKKKRGLGLADLSAPGDGDDSDDFDAPPSASAVASTGGVAEYIFSSKHHSREQQLYYLLTTRTSDMCATRGQQQHQPGEGGGIPDAPTAVEGGCHALVFVETTAVAQELVGELKALSLVAFAVHDRTPKAQTQEHVKRFLAATSSERSSVLVLTNLAISRTPPSIGSVKPGHGKLQRVVHFDAPEGKKDAAARARVAGGFFRGRGAGAAEEVYLRGGAEAVGLAPFSFDSGAMGGIRSRLAVAKKLSRAIALSAGEGEERGMQRAAAAAGLEWDEQSSSNERGAEATKREKKRAHAQQAVALRQKVSVLLCQPLLPPLPPPLAALGGSGSAAAFPPAPKNAHQSAKELRKKMVILGMIHGPPQHQAADSGPLAAAAGGRRAGAAEDRAAAQTRWLDGATGKLFGGSWGGIVRTGASCDTASLELRARVEDAKKGETGMRGADGEDVAGRGVATVALARWKPNPDTPDPEKWGGKWGKPCGHNEVVLQHLRPFAPLEVINTRVCSKASPAPGNTGFDGCLELLSLTCRAHGRALTVWDDSSFIHVDKAGACSTLPKQAMLHVPLPTLRFLVKNMRSFTVCGGGQTPPREVARAVLHSAGWGAKQSQFGPLSAELSRRVMSFVLSGDLATWRSISAGFGVGIGLQAGGRGQAAPKDTLAFASKKKRKNFNL</sequence>
<gene>
    <name evidence="2" type="ORF">Esi_0309_0010</name>
</gene>
<evidence type="ECO:0000313" key="3">
    <source>
        <dbReference type="Proteomes" id="UP000002630"/>
    </source>
</evidence>
<name>D7FWM9_ECTSI</name>
<feature type="compositionally biased region" description="Low complexity" evidence="1">
    <location>
        <begin position="415"/>
        <end position="427"/>
    </location>
</feature>
<dbReference type="EMBL" id="FN648497">
    <property type="protein sequence ID" value="CBJ32117.1"/>
    <property type="molecule type" value="Genomic_DNA"/>
</dbReference>
<feature type="region of interest" description="Disordered" evidence="1">
    <location>
        <begin position="306"/>
        <end position="347"/>
    </location>
</feature>
<dbReference type="Proteomes" id="UP000002630">
    <property type="component" value="Linkage Group LG16"/>
</dbReference>
<proteinExistence type="predicted"/>
<keyword evidence="3" id="KW-1185">Reference proteome</keyword>
<dbReference type="InParanoid" id="D7FWM9"/>
<dbReference type="eggNOG" id="ENOG502QWT3">
    <property type="taxonomic scope" value="Eukaryota"/>
</dbReference>
<organism evidence="2 3">
    <name type="scientific">Ectocarpus siliculosus</name>
    <name type="common">Brown alga</name>
    <name type="synonym">Conferva siliculosa</name>
    <dbReference type="NCBI Taxonomy" id="2880"/>
    <lineage>
        <taxon>Eukaryota</taxon>
        <taxon>Sar</taxon>
        <taxon>Stramenopiles</taxon>
        <taxon>Ochrophyta</taxon>
        <taxon>PX clade</taxon>
        <taxon>Phaeophyceae</taxon>
        <taxon>Ectocarpales</taxon>
        <taxon>Ectocarpaceae</taxon>
        <taxon>Ectocarpus</taxon>
    </lineage>
</organism>
<evidence type="ECO:0000313" key="2">
    <source>
        <dbReference type="EMBL" id="CBJ32117.1"/>
    </source>
</evidence>
<feature type="compositionally biased region" description="Basic residues" evidence="1">
    <location>
        <begin position="40"/>
        <end position="55"/>
    </location>
</feature>
<feature type="compositionally biased region" description="Polar residues" evidence="1">
    <location>
        <begin position="25"/>
        <end position="39"/>
    </location>
</feature>
<feature type="compositionally biased region" description="Low complexity" evidence="1">
    <location>
        <begin position="56"/>
        <end position="65"/>
    </location>
</feature>
<feature type="region of interest" description="Disordered" evidence="1">
    <location>
        <begin position="409"/>
        <end position="428"/>
    </location>
</feature>
<evidence type="ECO:0000256" key="1">
    <source>
        <dbReference type="SAM" id="MobiDB-lite"/>
    </source>
</evidence>
<feature type="compositionally biased region" description="Basic residues" evidence="1">
    <location>
        <begin position="1"/>
        <end position="16"/>
    </location>
</feature>